<feature type="compositionally biased region" description="Polar residues" evidence="1">
    <location>
        <begin position="447"/>
        <end position="458"/>
    </location>
</feature>
<feature type="region of interest" description="Disordered" evidence="1">
    <location>
        <begin position="517"/>
        <end position="737"/>
    </location>
</feature>
<feature type="region of interest" description="Disordered" evidence="1">
    <location>
        <begin position="1"/>
        <end position="131"/>
    </location>
</feature>
<feature type="region of interest" description="Disordered" evidence="1">
    <location>
        <begin position="475"/>
        <end position="498"/>
    </location>
</feature>
<dbReference type="InParanoid" id="F2URV7"/>
<dbReference type="GeneID" id="16068678"/>
<name>F2URV7_SALR5</name>
<dbReference type="KEGG" id="sre:PTSG_10617"/>
<feature type="region of interest" description="Disordered" evidence="1">
    <location>
        <begin position="329"/>
        <end position="348"/>
    </location>
</feature>
<dbReference type="EMBL" id="GL832992">
    <property type="protein sequence ID" value="EGD80362.1"/>
    <property type="molecule type" value="Genomic_DNA"/>
</dbReference>
<feature type="region of interest" description="Disordered" evidence="1">
    <location>
        <begin position="391"/>
        <end position="458"/>
    </location>
</feature>
<feature type="compositionally biased region" description="Low complexity" evidence="1">
    <location>
        <begin position="275"/>
        <end position="284"/>
    </location>
</feature>
<proteinExistence type="predicted"/>
<feature type="compositionally biased region" description="Polar residues" evidence="1">
    <location>
        <begin position="475"/>
        <end position="486"/>
    </location>
</feature>
<dbReference type="RefSeq" id="XP_004988152.1">
    <property type="nucleotide sequence ID" value="XM_004988095.1"/>
</dbReference>
<evidence type="ECO:0000313" key="2">
    <source>
        <dbReference type="EMBL" id="EGD80362.1"/>
    </source>
</evidence>
<keyword evidence="3" id="KW-1185">Reference proteome</keyword>
<organism evidence="3">
    <name type="scientific">Salpingoeca rosetta (strain ATCC 50818 / BSB-021)</name>
    <dbReference type="NCBI Taxonomy" id="946362"/>
    <lineage>
        <taxon>Eukaryota</taxon>
        <taxon>Choanoflagellata</taxon>
        <taxon>Craspedida</taxon>
        <taxon>Salpingoecidae</taxon>
        <taxon>Salpingoeca</taxon>
    </lineage>
</organism>
<feature type="compositionally biased region" description="Polar residues" evidence="1">
    <location>
        <begin position="557"/>
        <end position="574"/>
    </location>
</feature>
<evidence type="ECO:0000313" key="3">
    <source>
        <dbReference type="Proteomes" id="UP000007799"/>
    </source>
</evidence>
<reference evidence="2" key="1">
    <citation type="submission" date="2009-08" db="EMBL/GenBank/DDBJ databases">
        <title>Annotation of Salpingoeca rosetta.</title>
        <authorList>
            <consortium name="The Broad Institute Genome Sequencing Platform"/>
            <person name="Russ C."/>
            <person name="Cuomo C."/>
            <person name="Burger G."/>
            <person name="Gray M.W."/>
            <person name="Holland P.W.H."/>
            <person name="King N."/>
            <person name="Lang F.B.F."/>
            <person name="Roger A.J."/>
            <person name="Ruiz-Trillo I."/>
            <person name="Young S.K."/>
            <person name="Zeng Q."/>
            <person name="Gargeya S."/>
            <person name="Alvarado L."/>
            <person name="Berlin A."/>
            <person name="Chapman S.B."/>
            <person name="Chen Z."/>
            <person name="Freedman E."/>
            <person name="Gellesch M."/>
            <person name="Goldberg J."/>
            <person name="Griggs A."/>
            <person name="Gujja S."/>
            <person name="Heilman E."/>
            <person name="Heiman D."/>
            <person name="Howarth C."/>
            <person name="Mehta T."/>
            <person name="Neiman D."/>
            <person name="Pearson M."/>
            <person name="Roberts A."/>
            <person name="Saif S."/>
            <person name="Shea T."/>
            <person name="Shenoy N."/>
            <person name="Sisk P."/>
            <person name="Stolte C."/>
            <person name="Sykes S."/>
            <person name="White J."/>
            <person name="Yandava C."/>
            <person name="Haas B."/>
            <person name="Nusbaum C."/>
            <person name="Birren B."/>
        </authorList>
    </citation>
    <scope>NUCLEOTIDE SEQUENCE [LARGE SCALE GENOMIC DNA]</scope>
    <source>
        <strain evidence="2">ATCC 50818</strain>
    </source>
</reference>
<sequence>MMHQQQMGSTRSIRASRTSSARPPPTLLVQRGPPSIPPGTASNAPIKHVMMNNAAGSSPKGFSSTARRFQQQAASPTPPSTTYNAHKRLGALQVHPESTSKKGSGSFASKSRRFVKKKPVQGGEPGSYDLPTAFTCKQTNATNSSASMGRGVRFSPSQPVLAWLQPHTRRDQARTTSTQHRPHPPLPLPAPHTISAMDNNSINTTISSINCTNINNNINTISSSINSSINCSINSPLPASARLFSGNRHCLQQHTRRDQGRITWHRTPPRPKRNSSSTLLSSQSCAGPASRLANTVAARGSEALMYSQYGQLHADASPARMRDTDHQHYGGGGGGGGYQRRGGSGGAHADARYYYDTASSTYSSSRGYGDGYEYGGSSDVYDQYAGYSDRYHHQHRQRHSVSSSTRNWSPQARRKFLASTQVPSTPGPGAYEVTQDGGNSPAHKGRGTSSVFKSNTPRTGMDQQLQRLAKDAFPSPTNYHRSQHQLPSKYRPGKGSLRSTSLARTYAAAAAATSVLPSVPSTAPAASACERTSNNPSLVTLSAGSGRHPHGRRGNDDVSTMRVSGVGSTSPSARTDQHQHHNGQRSRSGSLASAQHRRHQRQQEHGEGSGGVSKSATNMRAASKSSSASSLARQKHASQQPGVAAFEFGIEPHHTTPSSAPSAPSSPATSSHHAGPRHREHARHVYPHGQQRPAHPSSHGNSAATTTTTTRTTSPQARHPFGGGRAGDGIVAGDEGGSPLLVKQASFSSAPTQHQFGVGAVGVSAQ</sequence>
<feature type="compositionally biased region" description="Basic residues" evidence="1">
    <location>
        <begin position="674"/>
        <end position="686"/>
    </location>
</feature>
<protein>
    <submittedName>
        <fullName evidence="2">Uncharacterized protein</fullName>
    </submittedName>
</protein>
<evidence type="ECO:0000256" key="1">
    <source>
        <dbReference type="SAM" id="MobiDB-lite"/>
    </source>
</evidence>
<feature type="compositionally biased region" description="Basic residues" evidence="1">
    <location>
        <begin position="110"/>
        <end position="119"/>
    </location>
</feature>
<feature type="region of interest" description="Disordered" evidence="1">
    <location>
        <begin position="253"/>
        <end position="286"/>
    </location>
</feature>
<feature type="compositionally biased region" description="Low complexity" evidence="1">
    <location>
        <begin position="621"/>
        <end position="632"/>
    </location>
</feature>
<feature type="compositionally biased region" description="Polar residues" evidence="1">
    <location>
        <begin position="54"/>
        <end position="84"/>
    </location>
</feature>
<dbReference type="AlphaFoldDB" id="F2URV7"/>
<feature type="compositionally biased region" description="Basic residues" evidence="1">
    <location>
        <begin position="263"/>
        <end position="273"/>
    </location>
</feature>
<gene>
    <name evidence="2" type="ORF">PTSG_10617</name>
</gene>
<accession>F2URV7</accession>
<feature type="compositionally biased region" description="Low complexity" evidence="1">
    <location>
        <begin position="655"/>
        <end position="673"/>
    </location>
</feature>
<feature type="compositionally biased region" description="Low complexity" evidence="1">
    <location>
        <begin position="517"/>
        <end position="528"/>
    </location>
</feature>
<feature type="compositionally biased region" description="Polar residues" evidence="1">
    <location>
        <begin position="530"/>
        <end position="543"/>
    </location>
</feature>
<feature type="compositionally biased region" description="Low complexity" evidence="1">
    <location>
        <begin position="9"/>
        <end position="21"/>
    </location>
</feature>
<dbReference type="Proteomes" id="UP000007799">
    <property type="component" value="Unassembled WGS sequence"/>
</dbReference>
<feature type="compositionally biased region" description="Gly residues" evidence="1">
    <location>
        <begin position="329"/>
        <end position="346"/>
    </location>
</feature>